<reference evidence="1" key="2">
    <citation type="journal article" date="2015" name="Data Brief">
        <title>Shoot transcriptome of the giant reed, Arundo donax.</title>
        <authorList>
            <person name="Barrero R.A."/>
            <person name="Guerrero F.D."/>
            <person name="Moolhuijzen P."/>
            <person name="Goolsby J.A."/>
            <person name="Tidwell J."/>
            <person name="Bellgard S.E."/>
            <person name="Bellgard M.I."/>
        </authorList>
    </citation>
    <scope>NUCLEOTIDE SEQUENCE</scope>
    <source>
        <tissue evidence="1">Shoot tissue taken approximately 20 cm above the soil surface</tissue>
    </source>
</reference>
<protein>
    <submittedName>
        <fullName evidence="1">Uncharacterized protein</fullName>
    </submittedName>
</protein>
<organism evidence="1">
    <name type="scientific">Arundo donax</name>
    <name type="common">Giant reed</name>
    <name type="synonym">Donax arundinaceus</name>
    <dbReference type="NCBI Taxonomy" id="35708"/>
    <lineage>
        <taxon>Eukaryota</taxon>
        <taxon>Viridiplantae</taxon>
        <taxon>Streptophyta</taxon>
        <taxon>Embryophyta</taxon>
        <taxon>Tracheophyta</taxon>
        <taxon>Spermatophyta</taxon>
        <taxon>Magnoliopsida</taxon>
        <taxon>Liliopsida</taxon>
        <taxon>Poales</taxon>
        <taxon>Poaceae</taxon>
        <taxon>PACMAD clade</taxon>
        <taxon>Arundinoideae</taxon>
        <taxon>Arundineae</taxon>
        <taxon>Arundo</taxon>
    </lineage>
</organism>
<reference evidence="1" key="1">
    <citation type="submission" date="2014-09" db="EMBL/GenBank/DDBJ databases">
        <authorList>
            <person name="Magalhaes I.L.F."/>
            <person name="Oliveira U."/>
            <person name="Santos F.R."/>
            <person name="Vidigal T.H.D.A."/>
            <person name="Brescovit A.D."/>
            <person name="Santos A.J."/>
        </authorList>
    </citation>
    <scope>NUCLEOTIDE SEQUENCE</scope>
    <source>
        <tissue evidence="1">Shoot tissue taken approximately 20 cm above the soil surface</tissue>
    </source>
</reference>
<proteinExistence type="predicted"/>
<accession>A0A0A9ETT4</accession>
<dbReference type="EMBL" id="GBRH01196595">
    <property type="protein sequence ID" value="JAE01301.1"/>
    <property type="molecule type" value="Transcribed_RNA"/>
</dbReference>
<name>A0A0A9ETT4_ARUDO</name>
<evidence type="ECO:0000313" key="1">
    <source>
        <dbReference type="EMBL" id="JAE01301.1"/>
    </source>
</evidence>
<dbReference type="AlphaFoldDB" id="A0A0A9ETT4"/>
<sequence length="116" mass="14047">MTVSLKRRVPSMNLVTVGNSSRSSWKMLEKWRNKWKRNRTKVIQQMPKTKLRMGTLLWWMEVRRRARMILKQNRGNLFLLSKRKEKLGLSARRSFHATKMLWEGYGWYPYSSFATH</sequence>